<feature type="compositionally biased region" description="Basic residues" evidence="1">
    <location>
        <begin position="254"/>
        <end position="263"/>
    </location>
</feature>
<evidence type="ECO:0000259" key="3">
    <source>
        <dbReference type="Pfam" id="PF25583"/>
    </source>
</evidence>
<gene>
    <name evidence="4" type="ORF">TPA0598_03_08080</name>
</gene>
<dbReference type="InterPro" id="IPR051534">
    <property type="entry name" value="CBASS_pafABC_assoc_protein"/>
</dbReference>
<dbReference type="PROSITE" id="PS52050">
    <property type="entry name" value="WYL"/>
    <property type="match status" value="1"/>
</dbReference>
<dbReference type="InterPro" id="IPR057727">
    <property type="entry name" value="WCX_dom"/>
</dbReference>
<feature type="domain" description="WCX" evidence="3">
    <location>
        <begin position="153"/>
        <end position="228"/>
    </location>
</feature>
<reference evidence="4 5" key="2">
    <citation type="journal article" date="2015" name="Stand. Genomic Sci.">
        <title>Draft genome sequence of marine-derived Streptomyces sp. TP-A0598, a producer of anti-MRSA antibiotic lydicamycins.</title>
        <authorList>
            <person name="Komaki H."/>
            <person name="Ichikawa N."/>
            <person name="Hosoyama A."/>
            <person name="Fujita N."/>
            <person name="Igarashi Y."/>
        </authorList>
    </citation>
    <scope>NUCLEOTIDE SEQUENCE [LARGE SCALE GENOMIC DNA]</scope>
    <source>
        <strain evidence="4 5">NBRC 110027</strain>
    </source>
</reference>
<reference evidence="5" key="1">
    <citation type="submission" date="2014-09" db="EMBL/GenBank/DDBJ databases">
        <title>Whole genome shotgun sequence of Streptomyces sp. NBRC 110027.</title>
        <authorList>
            <person name="Komaki H."/>
            <person name="Ichikawa N."/>
            <person name="Katano-Makiyama Y."/>
            <person name="Hosoyama A."/>
            <person name="Hashimoto M."/>
            <person name="Uohara A."/>
            <person name="Kitahashi Y."/>
            <person name="Ohji S."/>
            <person name="Kimura A."/>
            <person name="Yamazoe A."/>
            <person name="Igarashi Y."/>
            <person name="Fujita N."/>
        </authorList>
    </citation>
    <scope>NUCLEOTIDE SEQUENCE [LARGE SCALE GENOMIC DNA]</scope>
    <source>
        <strain evidence="5">NBRC 110027</strain>
    </source>
</reference>
<evidence type="ECO:0000313" key="5">
    <source>
        <dbReference type="Proteomes" id="UP000048965"/>
    </source>
</evidence>
<dbReference type="PANTHER" id="PTHR34580:SF1">
    <property type="entry name" value="PROTEIN PAFC"/>
    <property type="match status" value="1"/>
</dbReference>
<dbReference type="RefSeq" id="WP_042153577.1">
    <property type="nucleotide sequence ID" value="NZ_BBNO01000003.1"/>
</dbReference>
<dbReference type="Proteomes" id="UP000048965">
    <property type="component" value="Unassembled WGS sequence"/>
</dbReference>
<feature type="domain" description="WYL" evidence="2">
    <location>
        <begin position="58"/>
        <end position="122"/>
    </location>
</feature>
<dbReference type="PANTHER" id="PTHR34580">
    <property type="match status" value="1"/>
</dbReference>
<proteinExistence type="predicted"/>
<evidence type="ECO:0000313" key="4">
    <source>
        <dbReference type="EMBL" id="GAO08347.1"/>
    </source>
</evidence>
<comment type="caution">
    <text evidence="4">The sequence shown here is derived from an EMBL/GenBank/DDBJ whole genome shotgun (WGS) entry which is preliminary data.</text>
</comment>
<dbReference type="EMBL" id="BBNO01000003">
    <property type="protein sequence ID" value="GAO08347.1"/>
    <property type="molecule type" value="Genomic_DNA"/>
</dbReference>
<feature type="region of interest" description="Disordered" evidence="1">
    <location>
        <begin position="233"/>
        <end position="263"/>
    </location>
</feature>
<name>A0A0N7YLB5_9ACTN</name>
<evidence type="ECO:0000259" key="2">
    <source>
        <dbReference type="Pfam" id="PF13280"/>
    </source>
</evidence>
<organism evidence="4 5">
    <name type="scientific">Streptomyces lydicamycinicus</name>
    <dbReference type="NCBI Taxonomy" id="1546107"/>
    <lineage>
        <taxon>Bacteria</taxon>
        <taxon>Bacillati</taxon>
        <taxon>Actinomycetota</taxon>
        <taxon>Actinomycetes</taxon>
        <taxon>Kitasatosporales</taxon>
        <taxon>Streptomycetaceae</taxon>
        <taxon>Streptomyces</taxon>
    </lineage>
</organism>
<dbReference type="OrthoDB" id="3171994at2"/>
<dbReference type="InterPro" id="IPR026881">
    <property type="entry name" value="WYL_dom"/>
</dbReference>
<dbReference type="Pfam" id="PF25583">
    <property type="entry name" value="WCX"/>
    <property type="match status" value="1"/>
</dbReference>
<keyword evidence="5" id="KW-1185">Reference proteome</keyword>
<protein>
    <submittedName>
        <fullName evidence="4">Uncharacterized protein</fullName>
    </submittedName>
</protein>
<sequence>MRLYVLGFLDPPSADGTAEERGRAAGVSGTVQEVMRRLAQRIHFDTADWYWRDEGSGHLPVLRTAMLTGTALEITFRTKEGDQHTTLLKPYGVVWKAGEWHLVAARPTGPPERFRLNLVDRIQQTDLTFAYPEDFTVGQWWTAAMEDYGKGDVRVELHVAPAARAELLRLSLKSTSQVHEHDDGSLVIVLFVDRWEWLIPLVTSYGPDVAVTEPPELREAITAQLRHTLAAYESSEAQGPAPPAGLPHDDSRLRSTHGRHPGA</sequence>
<evidence type="ECO:0000256" key="1">
    <source>
        <dbReference type="SAM" id="MobiDB-lite"/>
    </source>
</evidence>
<dbReference type="AlphaFoldDB" id="A0A0N7YLB5"/>
<dbReference type="Pfam" id="PF13280">
    <property type="entry name" value="WYL"/>
    <property type="match status" value="1"/>
</dbReference>
<accession>A0A0N7YLB5</accession>